<evidence type="ECO:0000259" key="3">
    <source>
        <dbReference type="Pfam" id="PF20155"/>
    </source>
</evidence>
<dbReference type="RefSeq" id="WP_350386421.1">
    <property type="nucleotide sequence ID" value="NZ_JBEOME010000009.1"/>
</dbReference>
<dbReference type="NCBIfam" id="TIGR02675">
    <property type="entry name" value="tape_meas_nterm"/>
    <property type="match status" value="1"/>
</dbReference>
<sequence>MSQPLRTTAIELKLIANSKPLQQMNTQVNSMLSSIQGADRPIQAMSSGLNNTSQIAAGATRQLRLVNGQVVNLSRGMRTASQSVSTTNTNINTASQSIRRFNRTTDTSARTIRVANTQLSAMRNRIAETTTNTTSFTQQVNHMGGQVGGQFQQMTQSASRLGGVFGRIPSSVSSMSRSVANSVRSGITAPFREAKTAVQGYAGALGLLSGGALAATGMGRLSAIEQAKTSLSVLMGDAKKAQSFLDDMLTFAKTTPYAFTDIANSGRNLIAFGMDVKNVIPTMQAVGDAAAASGKGAEGFRQISDAFGAMQVSGTLSMEEMNRLMDAGIPALKILANETGQDVMDLKKVISKGAFESEEAIAALVKGMQKGTKGAAGETAAMAGIMKDSKDTWVGSVDSMKSSISSTMAKIMEPAKPHIQAAMGWFSTQFSKLPDVIFSVGKVMKPTFNTIGNVFSKVTKGAGIARQAITGIFGVFQGKGTAERLEGYGILSKLFPPDAVDMIVGVTDNVKSVFDTVKASIAGVSSYVQAFILSFISTMKSMAPVFSTIFNGLLSAVQFIAPYIGQALGGVFSFLASIGNQVSAFWKENGTQIVQALKNVFSVLQKVFVFLMPIILTIVQSVWGNIKSVITGALNIIMGIVKIFTGLFTGDFGKMWEGVKQLFFGAVSFIWNGLQLLFIGRIVKGIMGLAKSVGGLVAGMWNGVKSFFVNGAANASNAVFNMGKFIFKGWNYIKRSVGNFAKGIWSTVKNRFEQMIQMARDLPKKIGDAFKSMKKFAISGVKSLGNSLAGALATAVNGVTGGINWVLEKIGLKDVKIPKWTPPKYANGTNGHPGGPAILGDGGGPELYKTPSGHVGLSPGTDTLMNLPKGTQVLSHKQTLETLGNVPMYGDGTKGNKKGSGWIENISGVGGKVVEGAKNVVGKVKSAAFDVWDYISNPTKLMNKAFEMFGGKVPTLAGGFGNIAKGLFTKVKDSVMSWGKKKIESFGGMFGGGGSAAVKKWVAQAISIKGISPSYAGALQTIAMKESGGNPNVVNRWDSNWKAGHPSQGLMQFIPSTFASYKEPGYGNIKNPVHQIIAAINYLNRRYGGIYNHPGLKSMARGGPYKGYATGGRIIGDQWAMVGEQGPELMRLSGGSTIYNNRRTNSMLNDAAYTPSSSSTTYSNSSNSNSFSPTVYVQVSGGASSGSESSIKQAVQEALKETWEKLNPMYAPEGEY</sequence>
<keyword evidence="1" id="KW-0812">Transmembrane</keyword>
<comment type="caution">
    <text evidence="4">The sequence shown here is derived from an EMBL/GenBank/DDBJ whole genome shotgun (WGS) entry which is preliminary data.</text>
</comment>
<dbReference type="Gene3D" id="1.10.530.10">
    <property type="match status" value="1"/>
</dbReference>
<evidence type="ECO:0000259" key="2">
    <source>
        <dbReference type="Pfam" id="PF01464"/>
    </source>
</evidence>
<gene>
    <name evidence="4" type="ORF">ABQG71_15755</name>
</gene>
<feature type="transmembrane region" description="Helical" evidence="1">
    <location>
        <begin position="629"/>
        <end position="650"/>
    </location>
</feature>
<organism evidence="4 5">
    <name type="scientific">Bacillus altitudinis</name>
    <dbReference type="NCBI Taxonomy" id="293387"/>
    <lineage>
        <taxon>Bacteria</taxon>
        <taxon>Bacillati</taxon>
        <taxon>Bacillota</taxon>
        <taxon>Bacilli</taxon>
        <taxon>Bacillales</taxon>
        <taxon>Bacillaceae</taxon>
        <taxon>Bacillus</taxon>
    </lineage>
</organism>
<dbReference type="InterPro" id="IPR013491">
    <property type="entry name" value="Tape_meas_N"/>
</dbReference>
<dbReference type="SUPFAM" id="SSF53955">
    <property type="entry name" value="Lysozyme-like"/>
    <property type="match status" value="1"/>
</dbReference>
<reference evidence="4 5" key="1">
    <citation type="submission" date="2024-06" db="EMBL/GenBank/DDBJ databases">
        <title>Construction of an artificial bacterial consortium using nitrogen cycle bacteria from Cuatro Cienegas Basin and a mangrove forest.</title>
        <authorList>
            <person name="Aguilera-Najera D."/>
            <person name="Marquez-Cianci L."/>
            <person name="Martinez-Perez E."/>
            <person name="Rosas-Barrera M."/>
            <person name="Rodriguez-Cruz U.E."/>
            <person name="Tapia-Lopez R."/>
            <person name="Eguiarte L.E."/>
            <person name="Souza-Saldivar V."/>
        </authorList>
    </citation>
    <scope>NUCLEOTIDE SEQUENCE [LARGE SCALE GENOMIC DNA]</scope>
    <source>
        <strain evidence="4 5">S14-15</strain>
    </source>
</reference>
<accession>A0ABV1S7Y0</accession>
<dbReference type="PANTHER" id="PTHR38812">
    <property type="entry name" value="MU-LIKE PROPHAGE FLUMU PROTEIN GP42"/>
    <property type="match status" value="1"/>
</dbReference>
<dbReference type="InterPro" id="IPR023346">
    <property type="entry name" value="Lysozyme-like_dom_sf"/>
</dbReference>
<name>A0ABV1S7Y0_BACAB</name>
<dbReference type="CDD" id="cd13402">
    <property type="entry name" value="LT_TF-like"/>
    <property type="match status" value="1"/>
</dbReference>
<feature type="domain" description="Transglycosylase SLT" evidence="2">
    <location>
        <begin position="1019"/>
        <end position="1119"/>
    </location>
</feature>
<dbReference type="EMBL" id="JBEOME010000009">
    <property type="protein sequence ID" value="MER3122646.1"/>
    <property type="molecule type" value="Genomic_DNA"/>
</dbReference>
<dbReference type="InterPro" id="IPR008258">
    <property type="entry name" value="Transglycosylase_SLT_dom_1"/>
</dbReference>
<protein>
    <submittedName>
        <fullName evidence="4">Tape measure protein</fullName>
    </submittedName>
</protein>
<dbReference type="Pfam" id="PF20155">
    <property type="entry name" value="TMP_3"/>
    <property type="match status" value="1"/>
</dbReference>
<keyword evidence="1" id="KW-1133">Transmembrane helix</keyword>
<evidence type="ECO:0000313" key="5">
    <source>
        <dbReference type="Proteomes" id="UP001467674"/>
    </source>
</evidence>
<evidence type="ECO:0000256" key="1">
    <source>
        <dbReference type="SAM" id="Phobius"/>
    </source>
</evidence>
<keyword evidence="5" id="KW-1185">Reference proteome</keyword>
<evidence type="ECO:0000313" key="4">
    <source>
        <dbReference type="EMBL" id="MER3122646.1"/>
    </source>
</evidence>
<dbReference type="Proteomes" id="UP001467674">
    <property type="component" value="Unassembled WGS sequence"/>
</dbReference>
<dbReference type="Pfam" id="PF01464">
    <property type="entry name" value="SLT"/>
    <property type="match status" value="1"/>
</dbReference>
<feature type="transmembrane region" description="Helical" evidence="1">
    <location>
        <begin position="567"/>
        <end position="586"/>
    </location>
</feature>
<dbReference type="InterPro" id="IPR053058">
    <property type="entry name" value="Mulikevirus_tape_measure"/>
</dbReference>
<keyword evidence="1" id="KW-0472">Membrane</keyword>
<feature type="domain" description="Tape measure protein N-terminal" evidence="3">
    <location>
        <begin position="222"/>
        <end position="400"/>
    </location>
</feature>
<feature type="transmembrane region" description="Helical" evidence="1">
    <location>
        <begin position="662"/>
        <end position="683"/>
    </location>
</feature>
<proteinExistence type="predicted"/>
<dbReference type="PANTHER" id="PTHR38812:SF2">
    <property type="entry name" value="MU-LIKE PROPHAGE FLUMU PROTEIN GP42"/>
    <property type="match status" value="1"/>
</dbReference>
<feature type="transmembrane region" description="Helical" evidence="1">
    <location>
        <begin position="607"/>
        <end position="623"/>
    </location>
</feature>